<comment type="subcellular location">
    <subcellularLocation>
        <location evidence="1">Cell membrane</location>
        <topology evidence="1">Peripheral membrane protein</topology>
        <orientation evidence="1">Cytoplasmic side</orientation>
    </subcellularLocation>
</comment>
<evidence type="ECO:0000313" key="11">
    <source>
        <dbReference type="EMBL" id="KAJ1690312.1"/>
    </source>
</evidence>
<dbReference type="EMBL" id="JAMQYH010000004">
    <property type="protein sequence ID" value="KAJ1690312.1"/>
    <property type="molecule type" value="Genomic_DNA"/>
</dbReference>
<dbReference type="GO" id="GO:2000067">
    <property type="term" value="P:regulation of root morphogenesis"/>
    <property type="evidence" value="ECO:0007669"/>
    <property type="project" value="UniProtKB-ARBA"/>
</dbReference>
<dbReference type="InterPro" id="IPR021182">
    <property type="entry name" value="SOK_magnoliopsida"/>
</dbReference>
<dbReference type="Pfam" id="PF06136">
    <property type="entry name" value="SOK"/>
    <property type="match status" value="1"/>
</dbReference>
<evidence type="ECO:0000259" key="10">
    <source>
        <dbReference type="Pfam" id="PF06136"/>
    </source>
</evidence>
<dbReference type="OrthoDB" id="1280899at2759"/>
<dbReference type="GO" id="GO:0051301">
    <property type="term" value="P:cell division"/>
    <property type="evidence" value="ECO:0007669"/>
    <property type="project" value="UniProtKB-KW"/>
</dbReference>
<evidence type="ECO:0000256" key="5">
    <source>
        <dbReference type="ARBA" id="ARBA00023136"/>
    </source>
</evidence>
<evidence type="ECO:0000313" key="12">
    <source>
        <dbReference type="Proteomes" id="UP001151287"/>
    </source>
</evidence>
<feature type="domain" description="SOSEKI DIX-like" evidence="10">
    <location>
        <begin position="33"/>
        <end position="121"/>
    </location>
</feature>
<evidence type="ECO:0000256" key="9">
    <source>
        <dbReference type="SAM" id="MobiDB-lite"/>
    </source>
</evidence>
<keyword evidence="12" id="KW-1185">Reference proteome</keyword>
<evidence type="ECO:0000256" key="6">
    <source>
        <dbReference type="ARBA" id="ARBA00023306"/>
    </source>
</evidence>
<feature type="region of interest" description="Disordered" evidence="9">
    <location>
        <begin position="381"/>
        <end position="421"/>
    </location>
</feature>
<keyword evidence="2" id="KW-0217">Developmental protein</keyword>
<reference evidence="11" key="1">
    <citation type="journal article" date="2022" name="Cell">
        <title>Repeat-based holocentromeres influence genome architecture and karyotype evolution.</title>
        <authorList>
            <person name="Hofstatter P.G."/>
            <person name="Thangavel G."/>
            <person name="Lux T."/>
            <person name="Neumann P."/>
            <person name="Vondrak T."/>
            <person name="Novak P."/>
            <person name="Zhang M."/>
            <person name="Costa L."/>
            <person name="Castellani M."/>
            <person name="Scott A."/>
            <person name="Toegelov H."/>
            <person name="Fuchs J."/>
            <person name="Mata-Sucre Y."/>
            <person name="Dias Y."/>
            <person name="Vanzela A.L.L."/>
            <person name="Huettel B."/>
            <person name="Almeida C.C.S."/>
            <person name="Simkova H."/>
            <person name="Souza G."/>
            <person name="Pedrosa-Harand A."/>
            <person name="Macas J."/>
            <person name="Mayer K.F.X."/>
            <person name="Houben A."/>
            <person name="Marques A."/>
        </authorList>
    </citation>
    <scope>NUCLEOTIDE SEQUENCE</scope>
    <source>
        <strain evidence="11">RhyBre1mFocal</strain>
    </source>
</reference>
<dbReference type="PANTHER" id="PTHR31083">
    <property type="entry name" value="UPSTREAM OF FLC PROTEIN (DUF966)"/>
    <property type="match status" value="1"/>
</dbReference>
<keyword evidence="6" id="KW-0131">Cell cycle</keyword>
<sequence length="421" mass="46873">MAVAPRKWRDRETSPERTKVWVEPKPRVSQRRVPVVYYLSRNGQLEHPHFMEVPLSSSDGLYLKDVVNRLNALRGKGMASMYAWSSKRGYKNGYVWHDLTDDDLILPAHGNEYVLKGSELLFPEISPISHEPHHSASSSFEKSLVPSRDQRRTSWGGSLDLAEYKVYKSDAAAANLAKGADAATQTEDRRLPRRRSPDFAPPPPPEAELGSDDISPPPSSSSPETLETIIKSEVKITGARNSHVATSEQLDESDPDRMVGSIASGRMRASAVLMQLISCGSIQVKDNSGGPTVQYREKMTRGRSDLSCAKDLSRKEMDGMLGRVGFDPMDREYFSGSLVETKKKEGEERVDGFNGLKRSNSYNADRTTKLDIVENEMDTSRTKCIPRKPRNVMRREASITDPSQISRSNLGSKRISDGALS</sequence>
<name>A0A9Q0HL63_9POAL</name>
<dbReference type="InterPro" id="IPR048351">
    <property type="entry name" value="SOK_DIX"/>
</dbReference>
<feature type="compositionally biased region" description="Polar residues" evidence="9">
    <location>
        <begin position="239"/>
        <end position="248"/>
    </location>
</feature>
<dbReference type="GO" id="GO:0051258">
    <property type="term" value="P:protein polymerization"/>
    <property type="evidence" value="ECO:0007669"/>
    <property type="project" value="UniProtKB-ARBA"/>
</dbReference>
<comment type="caution">
    <text evidence="11">The sequence shown here is derived from an EMBL/GenBank/DDBJ whole genome shotgun (WGS) entry which is preliminary data.</text>
</comment>
<comment type="similarity">
    <text evidence="7">Belongs to the SOSEKI family.</text>
</comment>
<evidence type="ECO:0000256" key="2">
    <source>
        <dbReference type="ARBA" id="ARBA00022473"/>
    </source>
</evidence>
<dbReference type="PIRSF" id="PIRSF031043">
    <property type="entry name" value="UCP031043"/>
    <property type="match status" value="1"/>
</dbReference>
<keyword evidence="4" id="KW-0132">Cell division</keyword>
<feature type="region of interest" description="Disordered" evidence="9">
    <location>
        <begin position="237"/>
        <end position="256"/>
    </location>
</feature>
<evidence type="ECO:0000256" key="4">
    <source>
        <dbReference type="ARBA" id="ARBA00022618"/>
    </source>
</evidence>
<organism evidence="11 12">
    <name type="scientific">Rhynchospora breviuscula</name>
    <dbReference type="NCBI Taxonomy" id="2022672"/>
    <lineage>
        <taxon>Eukaryota</taxon>
        <taxon>Viridiplantae</taxon>
        <taxon>Streptophyta</taxon>
        <taxon>Embryophyta</taxon>
        <taxon>Tracheophyta</taxon>
        <taxon>Spermatophyta</taxon>
        <taxon>Magnoliopsida</taxon>
        <taxon>Liliopsida</taxon>
        <taxon>Poales</taxon>
        <taxon>Cyperaceae</taxon>
        <taxon>Cyperoideae</taxon>
        <taxon>Rhynchosporeae</taxon>
        <taxon>Rhynchospora</taxon>
    </lineage>
</organism>
<evidence type="ECO:0000256" key="7">
    <source>
        <dbReference type="ARBA" id="ARBA00024211"/>
    </source>
</evidence>
<dbReference type="GO" id="GO:0090708">
    <property type="term" value="P:specification of plant organ axis polarity"/>
    <property type="evidence" value="ECO:0007669"/>
    <property type="project" value="UniProtKB-ARBA"/>
</dbReference>
<keyword evidence="5" id="KW-0472">Membrane</keyword>
<feature type="region of interest" description="Disordered" evidence="9">
    <location>
        <begin position="177"/>
        <end position="224"/>
    </location>
</feature>
<feature type="compositionally biased region" description="Polar residues" evidence="9">
    <location>
        <begin position="400"/>
        <end position="411"/>
    </location>
</feature>
<evidence type="ECO:0000256" key="3">
    <source>
        <dbReference type="ARBA" id="ARBA00022475"/>
    </source>
</evidence>
<dbReference type="GO" id="GO:0005886">
    <property type="term" value="C:plasma membrane"/>
    <property type="evidence" value="ECO:0007669"/>
    <property type="project" value="UniProtKB-SubCell"/>
</dbReference>
<accession>A0A9Q0HL63</accession>
<keyword evidence="3" id="KW-1003">Cell membrane</keyword>
<dbReference type="PANTHER" id="PTHR31083:SF41">
    <property type="entry name" value="OS01G0975000 PROTEIN"/>
    <property type="match status" value="1"/>
</dbReference>
<dbReference type="Proteomes" id="UP001151287">
    <property type="component" value="Unassembled WGS sequence"/>
</dbReference>
<dbReference type="GO" id="GO:0051302">
    <property type="term" value="P:regulation of cell division"/>
    <property type="evidence" value="ECO:0007669"/>
    <property type="project" value="UniProtKB-ARBA"/>
</dbReference>
<proteinExistence type="inferred from homology"/>
<gene>
    <name evidence="11" type="ORF">LUZ63_014467</name>
</gene>
<comment type="subunit">
    <text evidence="8">Homodimer. Forms long polymer filaments with other SOKs proteins polymers (e.g. SOK1, SOK2, SOK3 and SOK4) crucial for polar localization and biological activity. Binds to ANGUSTIFOLIA (AN).</text>
</comment>
<protein>
    <recommendedName>
        <fullName evidence="10">SOSEKI DIX-like domain-containing protein</fullName>
    </recommendedName>
</protein>
<evidence type="ECO:0000256" key="8">
    <source>
        <dbReference type="ARBA" id="ARBA00046534"/>
    </source>
</evidence>
<dbReference type="InterPro" id="IPR010369">
    <property type="entry name" value="SOK"/>
</dbReference>
<evidence type="ECO:0000256" key="1">
    <source>
        <dbReference type="ARBA" id="ARBA00004413"/>
    </source>
</evidence>
<dbReference type="AlphaFoldDB" id="A0A9Q0HL63"/>
<feature type="region of interest" description="Disordered" evidence="9">
    <location>
        <begin position="131"/>
        <end position="152"/>
    </location>
</feature>